<proteinExistence type="inferred from homology"/>
<dbReference type="InterPro" id="IPR004365">
    <property type="entry name" value="NA-bd_OB_tRNA"/>
</dbReference>
<evidence type="ECO:0000256" key="3">
    <source>
        <dbReference type="ARBA" id="ARBA00022741"/>
    </source>
</evidence>
<accession>A0A0G1MPD4</accession>
<keyword evidence="5 7" id="KW-0030">Aminoacyl-tRNA synthetase</keyword>
<sequence>MAIEEIRKAKIDKIKELRKSSVDPYPADSNREFSVADALKNYEEWKENKVIVLAGRILAKREHGGSTFLDLNDGSGKIQVYIKQDGIGKEKYKEFEDAIDIGDFIEIKGQLRDTKKMEKTLYADSLVLLAKALLPLPEKWHGLQDVEERLRKRYLDLIMNPGERELFVKKSQFWQAVRNFLLKEGGLEVETPVLERIPGGADAEPFATHLNALNIDLYLRISLELNLKRLIVGGYDKVFEIGRIFRNEGIDKEHLQDYTQMEMYWAYTDYEKLMPVIEKLFKHIVNETLGSFKHNYQGKEVDWSQKWERVDYYEAFQKHTGIDLAEAKESQLKDYAKKEEIDTVKHIGRGRLIDVIFKKKIRPHLINPGFLILPPVDIEPLAKRWPKDSNRVERFQVVAGGTELGKGFSELNDPQDQLDRFNEQTKLREKGDREAQRLDEDYVEALEYGMPPTAGFGMSERFFAFLMDKPVRETVFFPLMRPKE</sequence>
<dbReference type="InterPro" id="IPR006195">
    <property type="entry name" value="aa-tRNA-synth_II"/>
</dbReference>
<dbReference type="Gene3D" id="3.30.930.10">
    <property type="entry name" value="Bira Bifunctional Protein, Domain 2"/>
    <property type="match status" value="1"/>
</dbReference>
<dbReference type="SUPFAM" id="SSF55681">
    <property type="entry name" value="Class II aaRS and biotin synthetases"/>
    <property type="match status" value="1"/>
</dbReference>
<feature type="domain" description="Aminoacyl-transfer RNA synthetases class-II family profile" evidence="9">
    <location>
        <begin position="175"/>
        <end position="482"/>
    </location>
</feature>
<dbReference type="NCBIfam" id="TIGR00499">
    <property type="entry name" value="lysS_bact"/>
    <property type="match status" value="1"/>
</dbReference>
<comment type="catalytic activity">
    <reaction evidence="6 7 8">
        <text>tRNA(Lys) + L-lysine + ATP = L-lysyl-tRNA(Lys) + AMP + diphosphate</text>
        <dbReference type="Rhea" id="RHEA:20792"/>
        <dbReference type="Rhea" id="RHEA-COMP:9696"/>
        <dbReference type="Rhea" id="RHEA-COMP:9697"/>
        <dbReference type="ChEBI" id="CHEBI:30616"/>
        <dbReference type="ChEBI" id="CHEBI:32551"/>
        <dbReference type="ChEBI" id="CHEBI:33019"/>
        <dbReference type="ChEBI" id="CHEBI:78442"/>
        <dbReference type="ChEBI" id="CHEBI:78529"/>
        <dbReference type="ChEBI" id="CHEBI:456215"/>
        <dbReference type="EC" id="6.1.1.6"/>
    </reaction>
</comment>
<dbReference type="Proteomes" id="UP000034032">
    <property type="component" value="Unassembled WGS sequence"/>
</dbReference>
<dbReference type="EC" id="6.1.1.6" evidence="7"/>
<organism evidence="10 11">
    <name type="scientific">Candidatus Yanofskybacteria bacterium GW2011_GWA2_44_9</name>
    <dbReference type="NCBI Taxonomy" id="1619025"/>
    <lineage>
        <taxon>Bacteria</taxon>
        <taxon>Candidatus Yanofskyibacteriota</taxon>
    </lineage>
</organism>
<comment type="caution">
    <text evidence="10">The sequence shown here is derived from an EMBL/GenBank/DDBJ whole genome shotgun (WGS) entry which is preliminary data.</text>
</comment>
<dbReference type="Pfam" id="PF00152">
    <property type="entry name" value="tRNA-synt_2"/>
    <property type="match status" value="1"/>
</dbReference>
<dbReference type="GO" id="GO:0004824">
    <property type="term" value="F:lysine-tRNA ligase activity"/>
    <property type="evidence" value="ECO:0007669"/>
    <property type="project" value="UniProtKB-UniRule"/>
</dbReference>
<evidence type="ECO:0000256" key="1">
    <source>
        <dbReference type="ARBA" id="ARBA00022598"/>
    </source>
</evidence>
<comment type="similarity">
    <text evidence="7">Belongs to the class-II aminoacyl-tRNA synthetase family.</text>
</comment>
<keyword evidence="7" id="KW-0963">Cytoplasm</keyword>
<dbReference type="PANTHER" id="PTHR42918">
    <property type="entry name" value="LYSYL-TRNA SYNTHETASE"/>
    <property type="match status" value="1"/>
</dbReference>
<dbReference type="PANTHER" id="PTHR42918:SF15">
    <property type="entry name" value="LYSINE--TRNA LIGASE, CHLOROPLASTIC_MITOCHONDRIAL"/>
    <property type="match status" value="1"/>
</dbReference>
<dbReference type="InterPro" id="IPR002313">
    <property type="entry name" value="Lys-tRNA-ligase_II"/>
</dbReference>
<feature type="binding site" evidence="7">
    <location>
        <position position="403"/>
    </location>
    <ligand>
        <name>Mg(2+)</name>
        <dbReference type="ChEBI" id="CHEBI:18420"/>
        <label>2</label>
    </ligand>
</feature>
<gene>
    <name evidence="7" type="primary">lysS</name>
    <name evidence="10" type="ORF">UW79_C0003G0023</name>
</gene>
<dbReference type="GO" id="GO:0005829">
    <property type="term" value="C:cytosol"/>
    <property type="evidence" value="ECO:0007669"/>
    <property type="project" value="TreeGrafter"/>
</dbReference>
<feature type="binding site" evidence="7">
    <location>
        <position position="403"/>
    </location>
    <ligand>
        <name>Mg(2+)</name>
        <dbReference type="ChEBI" id="CHEBI:18420"/>
        <label>1</label>
    </ligand>
</feature>
<comment type="subcellular location">
    <subcellularLocation>
        <location evidence="7">Cytoplasm</location>
    </subcellularLocation>
</comment>
<keyword evidence="1 7" id="KW-0436">Ligase</keyword>
<dbReference type="Gene3D" id="2.40.50.140">
    <property type="entry name" value="Nucleic acid-binding proteins"/>
    <property type="match status" value="1"/>
</dbReference>
<evidence type="ECO:0000256" key="4">
    <source>
        <dbReference type="ARBA" id="ARBA00022840"/>
    </source>
</evidence>
<keyword evidence="7 8" id="KW-0460">Magnesium</keyword>
<comment type="caution">
    <text evidence="7">Lacks conserved residue(s) required for the propagation of feature annotation.</text>
</comment>
<dbReference type="GO" id="GO:0006430">
    <property type="term" value="P:lysyl-tRNA aminoacylation"/>
    <property type="evidence" value="ECO:0007669"/>
    <property type="project" value="UniProtKB-UniRule"/>
</dbReference>
<dbReference type="Pfam" id="PF01336">
    <property type="entry name" value="tRNA_anti-codon"/>
    <property type="match status" value="1"/>
</dbReference>
<dbReference type="InterPro" id="IPR018149">
    <property type="entry name" value="Lys-tRNA-synth_II_C"/>
</dbReference>
<dbReference type="CDD" id="cd04322">
    <property type="entry name" value="LysRS_N"/>
    <property type="match status" value="1"/>
</dbReference>
<dbReference type="AlphaFoldDB" id="A0A0G1MPD4"/>
<dbReference type="InterPro" id="IPR044136">
    <property type="entry name" value="Lys-tRNA-ligase_II_N"/>
</dbReference>
<evidence type="ECO:0000256" key="6">
    <source>
        <dbReference type="ARBA" id="ARBA00048573"/>
    </source>
</evidence>
<evidence type="ECO:0000256" key="2">
    <source>
        <dbReference type="ARBA" id="ARBA00022723"/>
    </source>
</evidence>
<comment type="subunit">
    <text evidence="7">Homodimer.</text>
</comment>
<evidence type="ECO:0000259" key="9">
    <source>
        <dbReference type="PROSITE" id="PS50862"/>
    </source>
</evidence>
<dbReference type="PATRIC" id="fig|1619025.3.peg.138"/>
<evidence type="ECO:0000313" key="10">
    <source>
        <dbReference type="EMBL" id="KKT82642.1"/>
    </source>
</evidence>
<keyword evidence="4 7" id="KW-0067">ATP-binding</keyword>
<comment type="cofactor">
    <cofactor evidence="7 8">
        <name>Mg(2+)</name>
        <dbReference type="ChEBI" id="CHEBI:18420"/>
    </cofactor>
    <text evidence="7 8">Binds 3 Mg(2+) ions per subunit.</text>
</comment>
<dbReference type="NCBIfam" id="NF001756">
    <property type="entry name" value="PRK00484.1"/>
    <property type="match status" value="1"/>
</dbReference>
<keyword evidence="7" id="KW-0648">Protein biosynthesis</keyword>
<evidence type="ECO:0000256" key="7">
    <source>
        <dbReference type="HAMAP-Rule" id="MF_00252"/>
    </source>
</evidence>
<protein>
    <recommendedName>
        <fullName evidence="7">Lysine--tRNA ligase</fullName>
        <ecNumber evidence="7">6.1.1.6</ecNumber>
    </recommendedName>
    <alternativeName>
        <fullName evidence="7">Lysyl-tRNA synthetase</fullName>
        <shortName evidence="7">LysRS</shortName>
    </alternativeName>
</protein>
<name>A0A0G1MPD4_9BACT</name>
<dbReference type="GO" id="GO:0005524">
    <property type="term" value="F:ATP binding"/>
    <property type="evidence" value="ECO:0007669"/>
    <property type="project" value="UniProtKB-UniRule"/>
</dbReference>
<dbReference type="PRINTS" id="PR00982">
    <property type="entry name" value="TRNASYNTHLYS"/>
</dbReference>
<keyword evidence="3 7" id="KW-0547">Nucleotide-binding</keyword>
<dbReference type="GO" id="GO:0000049">
    <property type="term" value="F:tRNA binding"/>
    <property type="evidence" value="ECO:0007669"/>
    <property type="project" value="TreeGrafter"/>
</dbReference>
<reference evidence="10 11" key="1">
    <citation type="journal article" date="2015" name="Nature">
        <title>rRNA introns, odd ribosomes, and small enigmatic genomes across a large radiation of phyla.</title>
        <authorList>
            <person name="Brown C.T."/>
            <person name="Hug L.A."/>
            <person name="Thomas B.C."/>
            <person name="Sharon I."/>
            <person name="Castelle C.J."/>
            <person name="Singh A."/>
            <person name="Wilkins M.J."/>
            <person name="Williams K.H."/>
            <person name="Banfield J.F."/>
        </authorList>
    </citation>
    <scope>NUCLEOTIDE SEQUENCE [LARGE SCALE GENOMIC DNA]</scope>
</reference>
<evidence type="ECO:0000256" key="8">
    <source>
        <dbReference type="RuleBase" id="RU000336"/>
    </source>
</evidence>
<keyword evidence="2 7" id="KW-0479">Metal-binding</keyword>
<evidence type="ECO:0000313" key="11">
    <source>
        <dbReference type="Proteomes" id="UP000034032"/>
    </source>
</evidence>
<evidence type="ECO:0000256" key="5">
    <source>
        <dbReference type="ARBA" id="ARBA00023146"/>
    </source>
</evidence>
<dbReference type="InterPro" id="IPR045864">
    <property type="entry name" value="aa-tRNA-synth_II/BPL/LPL"/>
</dbReference>
<dbReference type="HAMAP" id="MF_00252">
    <property type="entry name" value="Lys_tRNA_synth_class2"/>
    <property type="match status" value="1"/>
</dbReference>
<dbReference type="GO" id="GO:0000287">
    <property type="term" value="F:magnesium ion binding"/>
    <property type="evidence" value="ECO:0007669"/>
    <property type="project" value="UniProtKB-UniRule"/>
</dbReference>
<dbReference type="InterPro" id="IPR004364">
    <property type="entry name" value="Aa-tRNA-synt_II"/>
</dbReference>
<dbReference type="InterPro" id="IPR012340">
    <property type="entry name" value="NA-bd_OB-fold"/>
</dbReference>
<dbReference type="SUPFAM" id="SSF50249">
    <property type="entry name" value="Nucleic acid-binding proteins"/>
    <property type="match status" value="1"/>
</dbReference>
<dbReference type="PROSITE" id="PS50862">
    <property type="entry name" value="AA_TRNA_LIGASE_II"/>
    <property type="match status" value="1"/>
</dbReference>
<dbReference type="EMBL" id="LCJR01000003">
    <property type="protein sequence ID" value="KKT82642.1"/>
    <property type="molecule type" value="Genomic_DNA"/>
</dbReference>